<keyword evidence="2" id="KW-1185">Reference proteome</keyword>
<keyword evidence="1" id="KW-0328">Glycosyltransferase</keyword>
<name>A0ABV7PQ86_9BURK</name>
<evidence type="ECO:0000313" key="1">
    <source>
        <dbReference type="EMBL" id="MFC3461405.1"/>
    </source>
</evidence>
<dbReference type="PANTHER" id="PTHR12526">
    <property type="entry name" value="GLYCOSYLTRANSFERASE"/>
    <property type="match status" value="1"/>
</dbReference>
<accession>A0ABV7PQ86</accession>
<dbReference type="Gene3D" id="3.40.50.2000">
    <property type="entry name" value="Glycogen Phosphorylase B"/>
    <property type="match status" value="1"/>
</dbReference>
<dbReference type="GO" id="GO:0016757">
    <property type="term" value="F:glycosyltransferase activity"/>
    <property type="evidence" value="ECO:0007669"/>
    <property type="project" value="UniProtKB-KW"/>
</dbReference>
<dbReference type="EC" id="2.4.-.-" evidence="1"/>
<proteinExistence type="predicted"/>
<protein>
    <submittedName>
        <fullName evidence="1">Glycosyltransferase</fullName>
        <ecNumber evidence="1">2.4.-.-</ecNumber>
    </submittedName>
</protein>
<comment type="caution">
    <text evidence="1">The sequence shown here is derived from an EMBL/GenBank/DDBJ whole genome shotgun (WGS) entry which is preliminary data.</text>
</comment>
<evidence type="ECO:0000313" key="2">
    <source>
        <dbReference type="Proteomes" id="UP001595665"/>
    </source>
</evidence>
<keyword evidence="1" id="KW-0808">Transferase</keyword>
<gene>
    <name evidence="1" type="ORF">ACFOPH_24660</name>
</gene>
<dbReference type="SUPFAM" id="SSF53756">
    <property type="entry name" value="UDP-Glycosyltransferase/glycogen phosphorylase"/>
    <property type="match status" value="1"/>
</dbReference>
<sequence length="385" mass="42235">MHTIVVFSHLRWDFVFQRPQHLLTRLARHYRIVIVEEPMHDPQGPARLERGSPLPNITVCRPRTPLDVPGFHDDQIALVAPLLADLLPASVRPIVWFYTPMALPLLKELDPRLVVYDCMDELASFKKAPRQLLQRESALLNLADLVFAGGPSLYEAKRHRHPSVHCFPSSVDVEHFRQAQGAMASHPAQEAIPHPRLGFYGVIDERVDLELVGALADAHPDWQLVLVGPVVKINEDDLPRRPNIHYLGQRDYADLPAFLAGWDVCLMPFAINEATRFISPTKVLEYMAAELPIVSTPIADVVGPYGGMVAIADGADAFGAACAAALALAPSDREAKAAAMREQVARTSWERTAQAMAALLDAAYAQAAQADEEAASAQVRQAGAA</sequence>
<dbReference type="RefSeq" id="WP_379737802.1">
    <property type="nucleotide sequence ID" value="NZ_JBHRVV010000001.1"/>
</dbReference>
<dbReference type="EMBL" id="JBHRVV010000001">
    <property type="protein sequence ID" value="MFC3461405.1"/>
    <property type="molecule type" value="Genomic_DNA"/>
</dbReference>
<reference evidence="2" key="1">
    <citation type="journal article" date="2019" name="Int. J. Syst. Evol. Microbiol.">
        <title>The Global Catalogue of Microorganisms (GCM) 10K type strain sequencing project: providing services to taxonomists for standard genome sequencing and annotation.</title>
        <authorList>
            <consortium name="The Broad Institute Genomics Platform"/>
            <consortium name="The Broad Institute Genome Sequencing Center for Infectious Disease"/>
            <person name="Wu L."/>
            <person name="Ma J."/>
        </authorList>
    </citation>
    <scope>NUCLEOTIDE SEQUENCE [LARGE SCALE GENOMIC DNA]</scope>
    <source>
        <strain evidence="2">CCM 7480</strain>
    </source>
</reference>
<dbReference type="Pfam" id="PF13692">
    <property type="entry name" value="Glyco_trans_1_4"/>
    <property type="match status" value="1"/>
</dbReference>
<dbReference type="Proteomes" id="UP001595665">
    <property type="component" value="Unassembled WGS sequence"/>
</dbReference>
<dbReference type="PANTHER" id="PTHR12526:SF630">
    <property type="entry name" value="GLYCOSYLTRANSFERASE"/>
    <property type="match status" value="1"/>
</dbReference>
<organism evidence="1 2">
    <name type="scientific">Massilia haematophila</name>
    <dbReference type="NCBI Taxonomy" id="457923"/>
    <lineage>
        <taxon>Bacteria</taxon>
        <taxon>Pseudomonadati</taxon>
        <taxon>Pseudomonadota</taxon>
        <taxon>Betaproteobacteria</taxon>
        <taxon>Burkholderiales</taxon>
        <taxon>Oxalobacteraceae</taxon>
        <taxon>Telluria group</taxon>
        <taxon>Massilia</taxon>
    </lineage>
</organism>